<evidence type="ECO:0000313" key="1">
    <source>
        <dbReference type="EMBL" id="EKC27448.1"/>
    </source>
</evidence>
<dbReference type="EMBL" id="JH817025">
    <property type="protein sequence ID" value="EKC27448.1"/>
    <property type="molecule type" value="Genomic_DNA"/>
</dbReference>
<protein>
    <submittedName>
        <fullName evidence="1">Uncharacterized protein</fullName>
    </submittedName>
</protein>
<organism evidence="1">
    <name type="scientific">Magallana gigas</name>
    <name type="common">Pacific oyster</name>
    <name type="synonym">Crassostrea gigas</name>
    <dbReference type="NCBI Taxonomy" id="29159"/>
    <lineage>
        <taxon>Eukaryota</taxon>
        <taxon>Metazoa</taxon>
        <taxon>Spiralia</taxon>
        <taxon>Lophotrochozoa</taxon>
        <taxon>Mollusca</taxon>
        <taxon>Bivalvia</taxon>
        <taxon>Autobranchia</taxon>
        <taxon>Pteriomorphia</taxon>
        <taxon>Ostreida</taxon>
        <taxon>Ostreoidea</taxon>
        <taxon>Ostreidae</taxon>
        <taxon>Magallana</taxon>
    </lineage>
</organism>
<reference evidence="1" key="1">
    <citation type="journal article" date="2012" name="Nature">
        <title>The oyster genome reveals stress adaptation and complexity of shell formation.</title>
        <authorList>
            <person name="Zhang G."/>
            <person name="Fang X."/>
            <person name="Guo X."/>
            <person name="Li L."/>
            <person name="Luo R."/>
            <person name="Xu F."/>
            <person name="Yang P."/>
            <person name="Zhang L."/>
            <person name="Wang X."/>
            <person name="Qi H."/>
            <person name="Xiong Z."/>
            <person name="Que H."/>
            <person name="Xie Y."/>
            <person name="Holland P.W."/>
            <person name="Paps J."/>
            <person name="Zhu Y."/>
            <person name="Wu F."/>
            <person name="Chen Y."/>
            <person name="Wang J."/>
            <person name="Peng C."/>
            <person name="Meng J."/>
            <person name="Yang L."/>
            <person name="Liu J."/>
            <person name="Wen B."/>
            <person name="Zhang N."/>
            <person name="Huang Z."/>
            <person name="Zhu Q."/>
            <person name="Feng Y."/>
            <person name="Mount A."/>
            <person name="Hedgecock D."/>
            <person name="Xu Z."/>
            <person name="Liu Y."/>
            <person name="Domazet-Loso T."/>
            <person name="Du Y."/>
            <person name="Sun X."/>
            <person name="Zhang S."/>
            <person name="Liu B."/>
            <person name="Cheng P."/>
            <person name="Jiang X."/>
            <person name="Li J."/>
            <person name="Fan D."/>
            <person name="Wang W."/>
            <person name="Fu W."/>
            <person name="Wang T."/>
            <person name="Wang B."/>
            <person name="Zhang J."/>
            <person name="Peng Z."/>
            <person name="Li Y."/>
            <person name="Li N."/>
            <person name="Wang J."/>
            <person name="Chen M."/>
            <person name="He Y."/>
            <person name="Tan F."/>
            <person name="Song X."/>
            <person name="Zheng Q."/>
            <person name="Huang R."/>
            <person name="Yang H."/>
            <person name="Du X."/>
            <person name="Chen L."/>
            <person name="Yang M."/>
            <person name="Gaffney P.M."/>
            <person name="Wang S."/>
            <person name="Luo L."/>
            <person name="She Z."/>
            <person name="Ming Y."/>
            <person name="Huang W."/>
            <person name="Zhang S."/>
            <person name="Huang B."/>
            <person name="Zhang Y."/>
            <person name="Qu T."/>
            <person name="Ni P."/>
            <person name="Miao G."/>
            <person name="Wang J."/>
            <person name="Wang Q."/>
            <person name="Steinberg C.E."/>
            <person name="Wang H."/>
            <person name="Li N."/>
            <person name="Qian L."/>
            <person name="Zhang G."/>
            <person name="Li Y."/>
            <person name="Yang H."/>
            <person name="Liu X."/>
            <person name="Wang J."/>
            <person name="Yin Y."/>
            <person name="Wang J."/>
        </authorList>
    </citation>
    <scope>NUCLEOTIDE SEQUENCE [LARGE SCALE GENOMIC DNA]</scope>
    <source>
        <strain evidence="1">05x7-T-G4-1.051#20</strain>
    </source>
</reference>
<sequence>MSEVMCAACTKSNGLSASDDLVLKITLPLTVGLIVLLLCLVGVVLYKSPCSKQDGVNDYQRDRQTEGNNIYQDASTNITGDTSGYVTIACNKKEEEEAVYDHLRQDANET</sequence>
<dbReference type="AlphaFoldDB" id="K1Q0K7"/>
<dbReference type="InParanoid" id="K1Q0K7"/>
<gene>
    <name evidence="1" type="ORF">CGI_10025440</name>
</gene>
<accession>K1Q0K7</accession>
<proteinExistence type="predicted"/>
<dbReference type="HOGENOM" id="CLU_2173418_0_0_1"/>
<name>K1Q0K7_MAGGI</name>